<evidence type="ECO:0000313" key="6">
    <source>
        <dbReference type="EMBL" id="MBB5713006.1"/>
    </source>
</evidence>
<dbReference type="Proteomes" id="UP000527143">
    <property type="component" value="Unassembled WGS sequence"/>
</dbReference>
<keyword evidence="7" id="KW-1185">Reference proteome</keyword>
<proteinExistence type="inferred from homology"/>
<name>A0A840YTG0_9SPHN</name>
<dbReference type="PROSITE" id="PS51891">
    <property type="entry name" value="CENP_V_GFA"/>
    <property type="match status" value="1"/>
</dbReference>
<comment type="similarity">
    <text evidence="1">Belongs to the Gfa family.</text>
</comment>
<reference evidence="6 7" key="1">
    <citation type="submission" date="2020-08" db="EMBL/GenBank/DDBJ databases">
        <title>Genomic Encyclopedia of Type Strains, Phase IV (KMG-IV): sequencing the most valuable type-strain genomes for metagenomic binning, comparative biology and taxonomic classification.</title>
        <authorList>
            <person name="Goeker M."/>
        </authorList>
    </citation>
    <scope>NUCLEOTIDE SEQUENCE [LARGE SCALE GENOMIC DNA]</scope>
    <source>
        <strain evidence="6 7">DSM 26736</strain>
    </source>
</reference>
<dbReference type="InterPro" id="IPR011057">
    <property type="entry name" value="Mss4-like_sf"/>
</dbReference>
<dbReference type="GO" id="GO:0016846">
    <property type="term" value="F:carbon-sulfur lyase activity"/>
    <property type="evidence" value="ECO:0007669"/>
    <property type="project" value="InterPro"/>
</dbReference>
<dbReference type="GO" id="GO:0046872">
    <property type="term" value="F:metal ion binding"/>
    <property type="evidence" value="ECO:0007669"/>
    <property type="project" value="UniProtKB-KW"/>
</dbReference>
<accession>A0A840YTG0</accession>
<dbReference type="AlphaFoldDB" id="A0A840YTG0"/>
<dbReference type="Pfam" id="PF04828">
    <property type="entry name" value="GFA"/>
    <property type="match status" value="1"/>
</dbReference>
<organism evidence="6 7">
    <name type="scientific">Sphingomonas xinjiangensis</name>
    <dbReference type="NCBI Taxonomy" id="643568"/>
    <lineage>
        <taxon>Bacteria</taxon>
        <taxon>Pseudomonadati</taxon>
        <taxon>Pseudomonadota</taxon>
        <taxon>Alphaproteobacteria</taxon>
        <taxon>Sphingomonadales</taxon>
        <taxon>Sphingomonadaceae</taxon>
        <taxon>Sphingomonas</taxon>
    </lineage>
</organism>
<dbReference type="SUPFAM" id="SSF51316">
    <property type="entry name" value="Mss4-like"/>
    <property type="match status" value="1"/>
</dbReference>
<dbReference type="Gene3D" id="3.90.1590.10">
    <property type="entry name" value="glutathione-dependent formaldehyde- activating enzyme (gfa)"/>
    <property type="match status" value="1"/>
</dbReference>
<dbReference type="PANTHER" id="PTHR33337">
    <property type="entry name" value="GFA DOMAIN-CONTAINING PROTEIN"/>
    <property type="match status" value="1"/>
</dbReference>
<evidence type="ECO:0000256" key="1">
    <source>
        <dbReference type="ARBA" id="ARBA00005495"/>
    </source>
</evidence>
<keyword evidence="3" id="KW-0862">Zinc</keyword>
<gene>
    <name evidence="6" type="ORF">FHT02_004268</name>
</gene>
<evidence type="ECO:0000256" key="2">
    <source>
        <dbReference type="ARBA" id="ARBA00022723"/>
    </source>
</evidence>
<sequence>MDQMVRPAPLATTPQRLPRRPLFDIGQACGSKEAKAMALQAEVMEGGCGCGAVRYRMQDAPIFVNNCHCSLCQKQTGTGSAVNAFIETDRVEHLSGKLTAHELTTGSGGVQTIMRCALCGTPVWSHYPRLGEAGAAVRVGTLDDPSSVRPDAAIFVAEKPSWVALPKGVPCFEGAYRPADVLPPKRFERLKALLPL</sequence>
<dbReference type="EMBL" id="JACIJF010000035">
    <property type="protein sequence ID" value="MBB5713006.1"/>
    <property type="molecule type" value="Genomic_DNA"/>
</dbReference>
<keyword evidence="2" id="KW-0479">Metal-binding</keyword>
<feature type="domain" description="CENP-V/GFA" evidence="5">
    <location>
        <begin position="44"/>
        <end position="173"/>
    </location>
</feature>
<dbReference type="PANTHER" id="PTHR33337:SF33">
    <property type="entry name" value="CENP-V_GFA DOMAIN-CONTAINING PROTEIN"/>
    <property type="match status" value="1"/>
</dbReference>
<comment type="caution">
    <text evidence="6">The sequence shown here is derived from an EMBL/GenBank/DDBJ whole genome shotgun (WGS) entry which is preliminary data.</text>
</comment>
<keyword evidence="4" id="KW-0456">Lyase</keyword>
<dbReference type="InterPro" id="IPR006913">
    <property type="entry name" value="CENP-V/GFA"/>
</dbReference>
<evidence type="ECO:0000313" key="7">
    <source>
        <dbReference type="Proteomes" id="UP000527143"/>
    </source>
</evidence>
<protein>
    <recommendedName>
        <fullName evidence="5">CENP-V/GFA domain-containing protein</fullName>
    </recommendedName>
</protein>
<evidence type="ECO:0000259" key="5">
    <source>
        <dbReference type="PROSITE" id="PS51891"/>
    </source>
</evidence>
<evidence type="ECO:0000256" key="3">
    <source>
        <dbReference type="ARBA" id="ARBA00022833"/>
    </source>
</evidence>
<evidence type="ECO:0000256" key="4">
    <source>
        <dbReference type="ARBA" id="ARBA00023239"/>
    </source>
</evidence>